<keyword evidence="4" id="KW-1185">Reference proteome</keyword>
<gene>
    <name evidence="3" type="ORF">SHERM_22233</name>
</gene>
<dbReference type="OrthoDB" id="197400at2759"/>
<reference evidence="3" key="1">
    <citation type="submission" date="2019-12" db="EMBL/GenBank/DDBJ databases">
        <authorList>
            <person name="Scholes J."/>
        </authorList>
    </citation>
    <scope>NUCLEOTIDE SEQUENCE</scope>
</reference>
<name>A0A9N7RE86_STRHE</name>
<organism evidence="3 4">
    <name type="scientific">Striga hermonthica</name>
    <name type="common">Purple witchweed</name>
    <name type="synonym">Buchnera hermonthica</name>
    <dbReference type="NCBI Taxonomy" id="68872"/>
    <lineage>
        <taxon>Eukaryota</taxon>
        <taxon>Viridiplantae</taxon>
        <taxon>Streptophyta</taxon>
        <taxon>Embryophyta</taxon>
        <taxon>Tracheophyta</taxon>
        <taxon>Spermatophyta</taxon>
        <taxon>Magnoliopsida</taxon>
        <taxon>eudicotyledons</taxon>
        <taxon>Gunneridae</taxon>
        <taxon>Pentapetalae</taxon>
        <taxon>asterids</taxon>
        <taxon>lamiids</taxon>
        <taxon>Lamiales</taxon>
        <taxon>Orobanchaceae</taxon>
        <taxon>Buchnereae</taxon>
        <taxon>Striga</taxon>
    </lineage>
</organism>
<feature type="compositionally biased region" description="Basic and acidic residues" evidence="1">
    <location>
        <begin position="35"/>
        <end position="46"/>
    </location>
</feature>
<feature type="region of interest" description="Disordered" evidence="1">
    <location>
        <begin position="28"/>
        <end position="73"/>
    </location>
</feature>
<comment type="caution">
    <text evidence="3">The sequence shown here is derived from an EMBL/GenBank/DDBJ whole genome shotgun (WGS) entry which is preliminary data.</text>
</comment>
<evidence type="ECO:0000313" key="4">
    <source>
        <dbReference type="Proteomes" id="UP001153555"/>
    </source>
</evidence>
<dbReference type="PANTHER" id="PTHR39267:SF1">
    <property type="entry name" value="SURVIVAL MOTOR NEURON PROTEIN"/>
    <property type="match status" value="1"/>
</dbReference>
<feature type="compositionally biased region" description="Basic and acidic residues" evidence="1">
    <location>
        <begin position="57"/>
        <end position="73"/>
    </location>
</feature>
<dbReference type="Pfam" id="PF20636">
    <property type="entry name" value="SMN_G2-BD"/>
    <property type="match status" value="1"/>
</dbReference>
<dbReference type="InterPro" id="IPR040424">
    <property type="entry name" value="Smn1"/>
</dbReference>
<accession>A0A9N7RE86</accession>
<dbReference type="PANTHER" id="PTHR39267">
    <property type="entry name" value="SURVIVAL MOTOR NEURON-LIKE PROTEIN 1"/>
    <property type="match status" value="1"/>
</dbReference>
<evidence type="ECO:0000259" key="2">
    <source>
        <dbReference type="Pfam" id="PF20636"/>
    </source>
</evidence>
<sequence>MGKGGDLWDDSALVKAFDDAISKYKAMHRISGPDVEEKANTDKEEAPTTVEADDGNDTLRSHDEKSPSDENLHTQLEEGTAKNGENGELSQIKENCIDVQNGANGGGDSAAKPFDVHTQNLTAWNSSAPEEYNELLNKYYELEGQRQQVLQQINQYSSWNYQHAVSNASTSGYQSCAPQPHDTVTCYCPYGCQNWAVPINSVPACCSGKSKDSTIPGDSDFVQKAMFAAERALSSIKKGADGVEDKHAGIEVSDAAKDTKSSTDLDVVLSAWYRAGFYTGKYISEQSMEKSKHSQSP</sequence>
<dbReference type="EMBL" id="CACSLK010026072">
    <property type="protein sequence ID" value="CAA0825457.1"/>
    <property type="molecule type" value="Genomic_DNA"/>
</dbReference>
<evidence type="ECO:0000256" key="1">
    <source>
        <dbReference type="SAM" id="MobiDB-lite"/>
    </source>
</evidence>
<feature type="domain" description="Survival Motor Neuron Gemin2-binding" evidence="2">
    <location>
        <begin position="1"/>
        <end position="29"/>
    </location>
</feature>
<dbReference type="AlphaFoldDB" id="A0A9N7RE86"/>
<dbReference type="Proteomes" id="UP001153555">
    <property type="component" value="Unassembled WGS sequence"/>
</dbReference>
<proteinExistence type="predicted"/>
<protein>
    <recommendedName>
        <fullName evidence="2">Survival Motor Neuron Gemin2-binding domain-containing protein</fullName>
    </recommendedName>
</protein>
<dbReference type="CDD" id="cd22851">
    <property type="entry name" value="SMN_N"/>
    <property type="match status" value="1"/>
</dbReference>
<evidence type="ECO:0000313" key="3">
    <source>
        <dbReference type="EMBL" id="CAA0825457.1"/>
    </source>
</evidence>
<dbReference type="InterPro" id="IPR049481">
    <property type="entry name" value="SMN_G2-BD"/>
</dbReference>